<accession>A0A6A7W1F4</accession>
<dbReference type="RefSeq" id="WP_153080841.1">
    <property type="nucleotide sequence ID" value="NZ_CP156891.1"/>
</dbReference>
<organism evidence="2 3">
    <name type="scientific">Segatella copri</name>
    <dbReference type="NCBI Taxonomy" id="165179"/>
    <lineage>
        <taxon>Bacteria</taxon>
        <taxon>Pseudomonadati</taxon>
        <taxon>Bacteroidota</taxon>
        <taxon>Bacteroidia</taxon>
        <taxon>Bacteroidales</taxon>
        <taxon>Prevotellaceae</taxon>
        <taxon>Segatella</taxon>
    </lineage>
</organism>
<dbReference type="Pfam" id="PF13274">
    <property type="entry name" value="SocA_Panacea"/>
    <property type="match status" value="1"/>
</dbReference>
<gene>
    <name evidence="2" type="ORF">F7D97_11435</name>
</gene>
<dbReference type="AlphaFoldDB" id="A0A6A7W1F4"/>
<reference evidence="2 3" key="1">
    <citation type="submission" date="2019-09" db="EMBL/GenBank/DDBJ databases">
        <title>Distinct polysaccharide growth profiles of human intestinal Prevotella copri isolates.</title>
        <authorList>
            <person name="Fehlner-Peach H."/>
            <person name="Magnabosco C."/>
            <person name="Raghavan V."/>
            <person name="Scher J.U."/>
            <person name="Tett A."/>
            <person name="Cox L.M."/>
            <person name="Gottsegen C."/>
            <person name="Watters A."/>
            <person name="Wiltshire- Gordon J.D."/>
            <person name="Segata N."/>
            <person name="Bonneau R."/>
            <person name="Littman D.R."/>
        </authorList>
    </citation>
    <scope>NUCLEOTIDE SEQUENCE [LARGE SCALE GENOMIC DNA]</scope>
    <source>
        <strain evidence="3">iK21513</strain>
    </source>
</reference>
<feature type="domain" description="Antitoxin SocA-like Panacea" evidence="1">
    <location>
        <begin position="35"/>
        <end position="125"/>
    </location>
</feature>
<dbReference type="InterPro" id="IPR025272">
    <property type="entry name" value="SocA_Panacea"/>
</dbReference>
<name>A0A6A7W1F4_9BACT</name>
<dbReference type="Proteomes" id="UP000406735">
    <property type="component" value="Unassembled WGS sequence"/>
</dbReference>
<proteinExistence type="predicted"/>
<evidence type="ECO:0000313" key="2">
    <source>
        <dbReference type="EMBL" id="MQN10513.1"/>
    </source>
</evidence>
<comment type="caution">
    <text evidence="2">The sequence shown here is derived from an EMBL/GenBank/DDBJ whole genome shotgun (WGS) entry which is preliminary data.</text>
</comment>
<sequence>MATIQDTYVCNSVVLARYIASYANAYNIGINMTKLQKLLYISYGVYLAVKGERLTNEHPQAWPYGPVFPTTRNKLLKLNLEEIVNFEDDSITDEVKACINLVFRSYGAYNASYLSAWSHQIDSPWDKTTHLPGFKWGNQIPDEYIQPYFQNLLIKKHE</sequence>
<evidence type="ECO:0000313" key="3">
    <source>
        <dbReference type="Proteomes" id="UP000406735"/>
    </source>
</evidence>
<protein>
    <submittedName>
        <fullName evidence="2">DUF4065 domain-containing protein</fullName>
    </submittedName>
</protein>
<dbReference type="EMBL" id="VZCY01000094">
    <property type="protein sequence ID" value="MQN10513.1"/>
    <property type="molecule type" value="Genomic_DNA"/>
</dbReference>
<evidence type="ECO:0000259" key="1">
    <source>
        <dbReference type="Pfam" id="PF13274"/>
    </source>
</evidence>